<evidence type="ECO:0000313" key="3">
    <source>
        <dbReference type="EMBL" id="EHA45931.1"/>
    </source>
</evidence>
<dbReference type="Pfam" id="PF14737">
    <property type="entry name" value="DUF4470"/>
    <property type="match status" value="1"/>
</dbReference>
<dbReference type="Proteomes" id="UP000009058">
    <property type="component" value="Chromosome 7"/>
</dbReference>
<feature type="chain" id="PRO_5003466432" description="DUF4470 domain-containing protein" evidence="1">
    <location>
        <begin position="21"/>
        <end position="532"/>
    </location>
</feature>
<accession>G4NKV3</accession>
<organism evidence="3 4">
    <name type="scientific">Pyricularia oryzae (strain 70-15 / ATCC MYA-4617 / FGSC 8958)</name>
    <name type="common">Rice blast fungus</name>
    <name type="synonym">Magnaporthe oryzae</name>
    <dbReference type="NCBI Taxonomy" id="242507"/>
    <lineage>
        <taxon>Eukaryota</taxon>
        <taxon>Fungi</taxon>
        <taxon>Dikarya</taxon>
        <taxon>Ascomycota</taxon>
        <taxon>Pezizomycotina</taxon>
        <taxon>Sordariomycetes</taxon>
        <taxon>Sordariomycetidae</taxon>
        <taxon>Magnaporthales</taxon>
        <taxon>Pyriculariaceae</taxon>
        <taxon>Pyricularia</taxon>
    </lineage>
</organism>
<gene>
    <name evidence="3" type="ORF">MGG_03015</name>
</gene>
<dbReference type="KEGG" id="mgr:MGG_03015"/>
<keyword evidence="1" id="KW-0732">Signal</keyword>
<reference evidence="3 4" key="1">
    <citation type="journal article" date="2005" name="Nature">
        <title>The genome sequence of the rice blast fungus Magnaporthe grisea.</title>
        <authorList>
            <person name="Dean R.A."/>
            <person name="Talbot N.J."/>
            <person name="Ebbole D.J."/>
            <person name="Farman M.L."/>
            <person name="Mitchell T.K."/>
            <person name="Orbach M.J."/>
            <person name="Thon M."/>
            <person name="Kulkarni R."/>
            <person name="Xu J.R."/>
            <person name="Pan H."/>
            <person name="Read N.D."/>
            <person name="Lee Y.H."/>
            <person name="Carbone I."/>
            <person name="Brown D."/>
            <person name="Oh Y.Y."/>
            <person name="Donofrio N."/>
            <person name="Jeong J.S."/>
            <person name="Soanes D.M."/>
            <person name="Djonovic S."/>
            <person name="Kolomiets E."/>
            <person name="Rehmeyer C."/>
            <person name="Li W."/>
            <person name="Harding M."/>
            <person name="Kim S."/>
            <person name="Lebrun M.H."/>
            <person name="Bohnert H."/>
            <person name="Coughlan S."/>
            <person name="Butler J."/>
            <person name="Calvo S."/>
            <person name="Ma L.J."/>
            <person name="Nicol R."/>
            <person name="Purcell S."/>
            <person name="Nusbaum C."/>
            <person name="Galagan J.E."/>
            <person name="Birren B.W."/>
        </authorList>
    </citation>
    <scope>NUCLEOTIDE SEQUENCE [LARGE SCALE GENOMIC DNA]</scope>
    <source>
        <strain evidence="4">70-15 / ATCC MYA-4617 / FGSC 8958</strain>
    </source>
</reference>
<protein>
    <recommendedName>
        <fullName evidence="2">DUF4470 domain-containing protein</fullName>
    </recommendedName>
</protein>
<reference key="2">
    <citation type="submission" date="2011-05" db="EMBL/GenBank/DDBJ databases">
        <title>The Genome Sequence of Magnaporthe oryzae 70-15.</title>
        <authorList>
            <consortium name="The Broad Institute Genome Sequencing Platform"/>
            <person name="Ma L.-J."/>
            <person name="Dead R."/>
            <person name="Young S.K."/>
            <person name="Zeng Q."/>
            <person name="Gargeya S."/>
            <person name="Fitzgerald M."/>
            <person name="Haas B."/>
            <person name="Abouelleil A."/>
            <person name="Alvarado L."/>
            <person name="Arachchi H.M."/>
            <person name="Berlin A."/>
            <person name="Brown A."/>
            <person name="Chapman S.B."/>
            <person name="Chen Z."/>
            <person name="Dunbar C."/>
            <person name="Freedman E."/>
            <person name="Gearin G."/>
            <person name="Gellesch M."/>
            <person name="Goldberg J."/>
            <person name="Griggs A."/>
            <person name="Gujja S."/>
            <person name="Heiman D."/>
            <person name="Howarth C."/>
            <person name="Larson L."/>
            <person name="Lui A."/>
            <person name="MacDonald P.J.P."/>
            <person name="Mehta T."/>
            <person name="Montmayeur A."/>
            <person name="Murphy C."/>
            <person name="Neiman D."/>
            <person name="Pearson M."/>
            <person name="Priest M."/>
            <person name="Roberts A."/>
            <person name="Saif S."/>
            <person name="Shea T."/>
            <person name="Shenoy N."/>
            <person name="Sisk P."/>
            <person name="Stolte C."/>
            <person name="Sykes S."/>
            <person name="Yandava C."/>
            <person name="Wortman J."/>
            <person name="Nusbaum C."/>
            <person name="Birren B."/>
        </authorList>
    </citation>
    <scope>NUCLEOTIDE SEQUENCE</scope>
    <source>
        <strain>70-15</strain>
    </source>
</reference>
<feature type="domain" description="DUF4470" evidence="2">
    <location>
        <begin position="112"/>
        <end position="190"/>
    </location>
</feature>
<name>G4NKV3_PYRO7</name>
<dbReference type="GeneID" id="2682568"/>
<dbReference type="VEuPathDB" id="FungiDB:MGG_03015"/>
<dbReference type="RefSeq" id="XP_003720674.1">
    <property type="nucleotide sequence ID" value="XM_003720626.1"/>
</dbReference>
<dbReference type="HOGENOM" id="CLU_018400_3_0_1"/>
<evidence type="ECO:0000256" key="1">
    <source>
        <dbReference type="SAM" id="SignalP"/>
    </source>
</evidence>
<feature type="signal peptide" evidence="1">
    <location>
        <begin position="1"/>
        <end position="20"/>
    </location>
</feature>
<dbReference type="eggNOG" id="ENOG502S2D3">
    <property type="taxonomic scope" value="Eukaryota"/>
</dbReference>
<proteinExistence type="predicted"/>
<evidence type="ECO:0000313" key="4">
    <source>
        <dbReference type="Proteomes" id="UP000009058"/>
    </source>
</evidence>
<dbReference type="STRING" id="242507.G4NKV3"/>
<dbReference type="InParanoid" id="G4NKV3"/>
<keyword evidence="4" id="KW-1185">Reference proteome</keyword>
<evidence type="ECO:0000259" key="2">
    <source>
        <dbReference type="Pfam" id="PF14737"/>
    </source>
</evidence>
<dbReference type="OrthoDB" id="5282002at2759"/>
<dbReference type="EMBL" id="CM001237">
    <property type="protein sequence ID" value="EHA45931.1"/>
    <property type="molecule type" value="Genomic_DNA"/>
</dbReference>
<dbReference type="AlphaFoldDB" id="G4NKV3"/>
<sequence length="532" mass="59550">MFLSLLCLFQVLFLSRLVQFFLTWKPNMTTVKPDTVNQAHPLLAHFACANHGIKKTNGSGGCPNEAKVACGGYGLVVVRFSNPVMEAEPTPCLCNGGCMKPPTLIYGANKYLWGTIPAIDVIKPQVNEGVDFQQDIDFLFAASGDLSNAIVSIGQLPDEYKHTVTAVLNDKEFDVVTRNAIMLLIAQSRSAWYSRVPMYDLEDVDYVDRVFLCQLPSIRMGSHKFRTDSILLPFGASRVDFVLPNPSLISTFFHKKDIWPMLPDADPLASWPLSAVLDSHQSPAKEDAYRALCTRILDRAEEFHRQLAARKLSFELFCTDACLLGNFIDDRKFDRIEAMLLRDHHCSFVEMAMGRMLKRPTTNDKAVSLPLFPDAVPEVNKLMARDFGVNEANTLAQNVVACMNPLVKPDKERAQVCTERQADGAIFNKGPLGLKTWKIPPLPSQGEESSNPAPALKRFDRVAVTTRVGIKQTNTIVDKWPMRFYFDGVNARAKRDFARPISSRNSGVERYVEWKIMKKPVIEEPCEGISAI</sequence>
<dbReference type="InterPro" id="IPR027974">
    <property type="entry name" value="DUF4470"/>
</dbReference>